<dbReference type="Pfam" id="PF12760">
    <property type="entry name" value="Zn_ribbon_IS1595"/>
    <property type="match status" value="1"/>
</dbReference>
<dbReference type="InterPro" id="IPR024442">
    <property type="entry name" value="Transposase_Zn_ribbon"/>
</dbReference>
<sequence length="302" mass="35091">MTYEAFCSSFETEEDCMQALFKVKWPDGFRCPICSNTNCYVTSTRRLPLYECARCRTQTSLISDTIFRGSRTPLRSWFRAIFLHTQWRGINALQLSEKINVSYKTAWLICHKIRFAMSQSDAENLLSGIVRVSDAILYRRIIPPRNFLEFEQPVFVGSMEDEHGEITRFKIRVSPRSLRKDRHSSPDASSFIQQVVVPTSIPGTIVTKRHGKEVNRELRWVCRDAERWMASKFRGVGLKHLQVYLDHYCYIDSRQEDSSIFIDLLRDCVRRVGINYPKLTGTLNRRSSRPVRQKHAAIALVG</sequence>
<name>A0ABW0R6Q1_9BACL</name>
<accession>A0ABW0R6Q1</accession>
<feature type="domain" description="Transposase zinc-ribbon" evidence="1">
    <location>
        <begin position="12"/>
        <end position="58"/>
    </location>
</feature>
<gene>
    <name evidence="2" type="ORF">ACFPQ4_22450</name>
</gene>
<dbReference type="Proteomes" id="UP001596108">
    <property type="component" value="Unassembled WGS sequence"/>
</dbReference>
<dbReference type="EMBL" id="JBHSNC010000057">
    <property type="protein sequence ID" value="MFC5532189.1"/>
    <property type="molecule type" value="Genomic_DNA"/>
</dbReference>
<reference evidence="3" key="1">
    <citation type="journal article" date="2019" name="Int. J. Syst. Evol. Microbiol.">
        <title>The Global Catalogue of Microorganisms (GCM) 10K type strain sequencing project: providing services to taxonomists for standard genome sequencing and annotation.</title>
        <authorList>
            <consortium name="The Broad Institute Genomics Platform"/>
            <consortium name="The Broad Institute Genome Sequencing Center for Infectious Disease"/>
            <person name="Wu L."/>
            <person name="Ma J."/>
        </authorList>
    </citation>
    <scope>NUCLEOTIDE SEQUENCE [LARGE SCALE GENOMIC DNA]</scope>
    <source>
        <strain evidence="3">CGMCC 1.18578</strain>
    </source>
</reference>
<evidence type="ECO:0000313" key="2">
    <source>
        <dbReference type="EMBL" id="MFC5532189.1"/>
    </source>
</evidence>
<keyword evidence="3" id="KW-1185">Reference proteome</keyword>
<dbReference type="RefSeq" id="WP_378114514.1">
    <property type="nucleotide sequence ID" value="NZ_JBHSNC010000057.1"/>
</dbReference>
<comment type="caution">
    <text evidence="2">The sequence shown here is derived from an EMBL/GenBank/DDBJ whole genome shotgun (WGS) entry which is preliminary data.</text>
</comment>
<organism evidence="2 3">
    <name type="scientific">Cohnella yongneupensis</name>
    <dbReference type="NCBI Taxonomy" id="425006"/>
    <lineage>
        <taxon>Bacteria</taxon>
        <taxon>Bacillati</taxon>
        <taxon>Bacillota</taxon>
        <taxon>Bacilli</taxon>
        <taxon>Bacillales</taxon>
        <taxon>Paenibacillaceae</taxon>
        <taxon>Cohnella</taxon>
    </lineage>
</organism>
<evidence type="ECO:0000313" key="3">
    <source>
        <dbReference type="Proteomes" id="UP001596108"/>
    </source>
</evidence>
<evidence type="ECO:0000259" key="1">
    <source>
        <dbReference type="Pfam" id="PF12760"/>
    </source>
</evidence>
<proteinExistence type="predicted"/>
<protein>
    <submittedName>
        <fullName evidence="2">Transposase</fullName>
    </submittedName>
</protein>